<organism evidence="5 6">
    <name type="scientific">Saprolegnia parasitica (strain CBS 223.65)</name>
    <dbReference type="NCBI Taxonomy" id="695850"/>
    <lineage>
        <taxon>Eukaryota</taxon>
        <taxon>Sar</taxon>
        <taxon>Stramenopiles</taxon>
        <taxon>Oomycota</taxon>
        <taxon>Saprolegniomycetes</taxon>
        <taxon>Saprolegniales</taxon>
        <taxon>Saprolegniaceae</taxon>
        <taxon>Saprolegnia</taxon>
    </lineage>
</organism>
<sequence>MHHLFVSGLLAAAILAANAASTPTSSMCPSITRGYDYPGNDLDDVSVSGSDQAKADACCKACTNEISCAGWVINGNTCYLKNKLVGAKALSNALSGKYEAPTLTSGTCGNLVQDVDYSGNDIKDFDVTGSPQQVTNKCCDACSSTAKCVGFVTHSNHCWLKKAIGKASTRIGAIAGVYSGPLPTSAVCPSIQRGYDYPGNDLDDLSVSGSDQAKADACCKACTNEISCAGWVISGNTCYLKSKLVGAKALSNALSSKYEAPTLTSDTCGNLVQDVDYSGNDIKDFDVTGNPQQVTNKCCDACSKTDKCVGFVTHNGHWGDCRYVHGASADNGPRDATSNTDHCTAPTETDAPIVIETDAPLPIETDAPIVIKTDAPIVVETTAPIFIETDAPLPTETDAPIFLETDAALPTSDTCSSIVRGVDYPGNDLKILQVTGSDQVQTFACCDACANTPSCLGFVLVDSQCSLKWVLRGKTELHGALSGQYIVSTRGRPACLA</sequence>
<feature type="domain" description="Apple" evidence="4">
    <location>
        <begin position="28"/>
        <end position="99"/>
    </location>
</feature>
<feature type="domain" description="Apple" evidence="4">
    <location>
        <begin position="415"/>
        <end position="483"/>
    </location>
</feature>
<feature type="domain" description="Apple" evidence="4">
    <location>
        <begin position="188"/>
        <end position="259"/>
    </location>
</feature>
<keyword evidence="2" id="KW-1015">Disulfide bond</keyword>
<dbReference type="STRING" id="695850.A0A067CR05"/>
<dbReference type="Proteomes" id="UP000030745">
    <property type="component" value="Unassembled WGS sequence"/>
</dbReference>
<gene>
    <name evidence="5" type="ORF">SPRG_02646</name>
</gene>
<dbReference type="AlphaFoldDB" id="A0A067CR05"/>
<dbReference type="EMBL" id="KK583194">
    <property type="protein sequence ID" value="KDO32953.1"/>
    <property type="molecule type" value="Genomic_DNA"/>
</dbReference>
<evidence type="ECO:0000256" key="2">
    <source>
        <dbReference type="ARBA" id="ARBA00023157"/>
    </source>
</evidence>
<dbReference type="Pfam" id="PF14295">
    <property type="entry name" value="PAN_4"/>
    <property type="match status" value="5"/>
</dbReference>
<dbReference type="VEuPathDB" id="FungiDB:SPRG_02646"/>
<dbReference type="RefSeq" id="XP_012196600.1">
    <property type="nucleotide sequence ID" value="XM_012341210.1"/>
</dbReference>
<keyword evidence="3" id="KW-0732">Signal</keyword>
<evidence type="ECO:0000259" key="4">
    <source>
        <dbReference type="SMART" id="SM00223"/>
    </source>
</evidence>
<dbReference type="OrthoDB" id="1675150at2759"/>
<keyword evidence="1" id="KW-0677">Repeat</keyword>
<dbReference type="Gene3D" id="3.50.4.10">
    <property type="entry name" value="Hepatocyte Growth Factor"/>
    <property type="match status" value="4"/>
</dbReference>
<keyword evidence="6" id="KW-1185">Reference proteome</keyword>
<feature type="signal peptide" evidence="3">
    <location>
        <begin position="1"/>
        <end position="19"/>
    </location>
</feature>
<name>A0A067CR05_SAPPC</name>
<dbReference type="GO" id="GO:0005576">
    <property type="term" value="C:extracellular region"/>
    <property type="evidence" value="ECO:0007669"/>
    <property type="project" value="InterPro"/>
</dbReference>
<proteinExistence type="predicted"/>
<feature type="domain" description="Apple" evidence="4">
    <location>
        <begin position="108"/>
        <end position="185"/>
    </location>
</feature>
<evidence type="ECO:0000256" key="1">
    <source>
        <dbReference type="ARBA" id="ARBA00022737"/>
    </source>
</evidence>
<protein>
    <recommendedName>
        <fullName evidence="4">Apple domain-containing protein</fullName>
    </recommendedName>
</protein>
<evidence type="ECO:0000313" key="6">
    <source>
        <dbReference type="Proteomes" id="UP000030745"/>
    </source>
</evidence>
<dbReference type="KEGG" id="spar:SPRG_02646"/>
<dbReference type="InterPro" id="IPR003609">
    <property type="entry name" value="Pan_app"/>
</dbReference>
<dbReference type="InterPro" id="IPR000177">
    <property type="entry name" value="Apple"/>
</dbReference>
<feature type="chain" id="PRO_5001634852" description="Apple domain-containing protein" evidence="3">
    <location>
        <begin position="20"/>
        <end position="497"/>
    </location>
</feature>
<dbReference type="SMART" id="SM00223">
    <property type="entry name" value="APPLE"/>
    <property type="match status" value="4"/>
</dbReference>
<accession>A0A067CR05</accession>
<reference evidence="5 6" key="1">
    <citation type="journal article" date="2013" name="PLoS Genet.">
        <title>Distinctive expansion of potential virulence genes in the genome of the oomycete fish pathogen Saprolegnia parasitica.</title>
        <authorList>
            <person name="Jiang R.H."/>
            <person name="de Bruijn I."/>
            <person name="Haas B.J."/>
            <person name="Belmonte R."/>
            <person name="Lobach L."/>
            <person name="Christie J."/>
            <person name="van den Ackerveken G."/>
            <person name="Bottin A."/>
            <person name="Bulone V."/>
            <person name="Diaz-Moreno S.M."/>
            <person name="Dumas B."/>
            <person name="Fan L."/>
            <person name="Gaulin E."/>
            <person name="Govers F."/>
            <person name="Grenville-Briggs L.J."/>
            <person name="Horner N.R."/>
            <person name="Levin J.Z."/>
            <person name="Mammella M."/>
            <person name="Meijer H.J."/>
            <person name="Morris P."/>
            <person name="Nusbaum C."/>
            <person name="Oome S."/>
            <person name="Phillips A.J."/>
            <person name="van Rooyen D."/>
            <person name="Rzeszutek E."/>
            <person name="Saraiva M."/>
            <person name="Secombes C.J."/>
            <person name="Seidl M.F."/>
            <person name="Snel B."/>
            <person name="Stassen J.H."/>
            <person name="Sykes S."/>
            <person name="Tripathy S."/>
            <person name="van den Berg H."/>
            <person name="Vega-Arreguin J.C."/>
            <person name="Wawra S."/>
            <person name="Young S.K."/>
            <person name="Zeng Q."/>
            <person name="Dieguez-Uribeondo J."/>
            <person name="Russ C."/>
            <person name="Tyler B.M."/>
            <person name="van West P."/>
        </authorList>
    </citation>
    <scope>NUCLEOTIDE SEQUENCE [LARGE SCALE GENOMIC DNA]</scope>
    <source>
        <strain evidence="5 6">CBS 223.65</strain>
    </source>
</reference>
<dbReference type="GO" id="GO:0006508">
    <property type="term" value="P:proteolysis"/>
    <property type="evidence" value="ECO:0007669"/>
    <property type="project" value="InterPro"/>
</dbReference>
<evidence type="ECO:0000256" key="3">
    <source>
        <dbReference type="SAM" id="SignalP"/>
    </source>
</evidence>
<dbReference type="GeneID" id="24125189"/>
<evidence type="ECO:0000313" key="5">
    <source>
        <dbReference type="EMBL" id="KDO32953.1"/>
    </source>
</evidence>